<keyword evidence="6" id="KW-1185">Reference proteome</keyword>
<dbReference type="InterPro" id="IPR015421">
    <property type="entry name" value="PyrdxlP-dep_Trfase_major"/>
</dbReference>
<keyword evidence="5" id="KW-0808">Transferase</keyword>
<dbReference type="PROSITE" id="PS00600">
    <property type="entry name" value="AA_TRANSFER_CLASS_3"/>
    <property type="match status" value="1"/>
</dbReference>
<dbReference type="Gene3D" id="3.40.640.10">
    <property type="entry name" value="Type I PLP-dependent aspartate aminotransferase-like (Major domain)"/>
    <property type="match status" value="1"/>
</dbReference>
<dbReference type="SUPFAM" id="SSF53383">
    <property type="entry name" value="PLP-dependent transferases"/>
    <property type="match status" value="1"/>
</dbReference>
<dbReference type="PANTHER" id="PTHR43094:SF1">
    <property type="entry name" value="AMINOTRANSFERASE CLASS-III"/>
    <property type="match status" value="1"/>
</dbReference>
<dbReference type="Gene3D" id="3.90.1150.10">
    <property type="entry name" value="Aspartate Aminotransferase, domain 1"/>
    <property type="match status" value="1"/>
</dbReference>
<gene>
    <name evidence="5" type="ORF">ORQ98_24515</name>
</gene>
<dbReference type="RefSeq" id="WP_274691441.1">
    <property type="nucleotide sequence ID" value="NZ_JAPMOU010000052.1"/>
</dbReference>
<dbReference type="Proteomes" id="UP001528823">
    <property type="component" value="Unassembled WGS sequence"/>
</dbReference>
<keyword evidence="3 4" id="KW-0663">Pyridoxal phosphate</keyword>
<evidence type="ECO:0000313" key="5">
    <source>
        <dbReference type="EMBL" id="MDE1465130.1"/>
    </source>
</evidence>
<dbReference type="GO" id="GO:0008483">
    <property type="term" value="F:transaminase activity"/>
    <property type="evidence" value="ECO:0007669"/>
    <property type="project" value="UniProtKB-KW"/>
</dbReference>
<proteinExistence type="inferred from homology"/>
<dbReference type="EMBL" id="JAPMOU010000052">
    <property type="protein sequence ID" value="MDE1465130.1"/>
    <property type="molecule type" value="Genomic_DNA"/>
</dbReference>
<dbReference type="InterPro" id="IPR015422">
    <property type="entry name" value="PyrdxlP-dep_Trfase_small"/>
</dbReference>
<comment type="caution">
    <text evidence="5">The sequence shown here is derived from an EMBL/GenBank/DDBJ whole genome shotgun (WGS) entry which is preliminary data.</text>
</comment>
<dbReference type="InterPro" id="IPR005814">
    <property type="entry name" value="Aminotrans_3"/>
</dbReference>
<organism evidence="5 6">
    <name type="scientific">Spartinivicinus poritis</name>
    <dbReference type="NCBI Taxonomy" id="2994640"/>
    <lineage>
        <taxon>Bacteria</taxon>
        <taxon>Pseudomonadati</taxon>
        <taxon>Pseudomonadota</taxon>
        <taxon>Gammaproteobacteria</taxon>
        <taxon>Oceanospirillales</taxon>
        <taxon>Zooshikellaceae</taxon>
        <taxon>Spartinivicinus</taxon>
    </lineage>
</organism>
<name>A0ABT5UFG9_9GAMM</name>
<evidence type="ECO:0000256" key="1">
    <source>
        <dbReference type="ARBA" id="ARBA00001933"/>
    </source>
</evidence>
<protein>
    <submittedName>
        <fullName evidence="5">Aminotransferase class III-fold pyridoxal phosphate-dependent enzyme</fullName>
    </submittedName>
</protein>
<comment type="cofactor">
    <cofactor evidence="1">
        <name>pyridoxal 5'-phosphate</name>
        <dbReference type="ChEBI" id="CHEBI:597326"/>
    </cofactor>
</comment>
<comment type="similarity">
    <text evidence="2 4">Belongs to the class-III pyridoxal-phosphate-dependent aminotransferase family.</text>
</comment>
<dbReference type="PANTHER" id="PTHR43094">
    <property type="entry name" value="AMINOTRANSFERASE"/>
    <property type="match status" value="1"/>
</dbReference>
<accession>A0ABT5UFG9</accession>
<reference evidence="5 6" key="1">
    <citation type="submission" date="2022-11" db="EMBL/GenBank/DDBJ databases">
        <title>Spartinivicinus poritis sp. nov., isolated from scleractinian coral Porites lutea.</title>
        <authorList>
            <person name="Zhang G."/>
            <person name="Cai L."/>
            <person name="Wei Q."/>
        </authorList>
    </citation>
    <scope>NUCLEOTIDE SEQUENCE [LARGE SCALE GENOMIC DNA]</scope>
    <source>
        <strain evidence="5 6">A2-2</strain>
    </source>
</reference>
<evidence type="ECO:0000256" key="4">
    <source>
        <dbReference type="RuleBase" id="RU003560"/>
    </source>
</evidence>
<dbReference type="InterPro" id="IPR015424">
    <property type="entry name" value="PyrdxlP-dep_Trfase"/>
</dbReference>
<sequence length="437" mass="47709">MTHQPLPNMNYHWMPFTSNQTFKADPQLFCKAEGVYYWNHRGEKILDGCSGLFCTPAGHGRKEIANAVFQQLQTMDYSPHFMRANPASFELAENIASMLPKTINRVFFCNSGSESVDTAIKIAYAYHYANGQPQRQRLVSRERAYHGVNLGGTSLSGMVKNREVFGQGIPGVVHMRHTWLTENQFAMGEGEQGVELADDLLRAVQLYGAETVAACFVEPIAGSTGVLVPPKGYLKRLREICDQYGILLVFDEVITGFGRTGKAFAADSFGVIPDIITMAKALTNGAQPMGAIAVKQSIYDTIVNAGQPGVPEFFHGYTYSCHPAACAASLATLAIYEQEGLFEKAAVLAPLFQEAIFSLSRLPIIKDIRGYGLLAGFDVEPDSVPGSRGNDLQLKLFEAGLHIKTTGDAGIVAPAFISTPSHIEQMTDILHKVLGQY</sequence>
<dbReference type="CDD" id="cd00610">
    <property type="entry name" value="OAT_like"/>
    <property type="match status" value="1"/>
</dbReference>
<evidence type="ECO:0000256" key="3">
    <source>
        <dbReference type="ARBA" id="ARBA00022898"/>
    </source>
</evidence>
<dbReference type="Pfam" id="PF00202">
    <property type="entry name" value="Aminotran_3"/>
    <property type="match status" value="1"/>
</dbReference>
<keyword evidence="5" id="KW-0032">Aminotransferase</keyword>
<evidence type="ECO:0000313" key="6">
    <source>
        <dbReference type="Proteomes" id="UP001528823"/>
    </source>
</evidence>
<dbReference type="InterPro" id="IPR049704">
    <property type="entry name" value="Aminotrans_3_PPA_site"/>
</dbReference>
<evidence type="ECO:0000256" key="2">
    <source>
        <dbReference type="ARBA" id="ARBA00008954"/>
    </source>
</evidence>